<organism evidence="1 2">
    <name type="scientific">Effrenium voratum</name>
    <dbReference type="NCBI Taxonomy" id="2562239"/>
    <lineage>
        <taxon>Eukaryota</taxon>
        <taxon>Sar</taxon>
        <taxon>Alveolata</taxon>
        <taxon>Dinophyceae</taxon>
        <taxon>Suessiales</taxon>
        <taxon>Symbiodiniaceae</taxon>
        <taxon>Effrenium</taxon>
    </lineage>
</organism>
<dbReference type="Proteomes" id="UP001178507">
    <property type="component" value="Unassembled WGS sequence"/>
</dbReference>
<keyword evidence="2" id="KW-1185">Reference proteome</keyword>
<accession>A0AA36IUZ7</accession>
<proteinExistence type="predicted"/>
<evidence type="ECO:0000313" key="2">
    <source>
        <dbReference type="Proteomes" id="UP001178507"/>
    </source>
</evidence>
<name>A0AA36IUZ7_9DINO</name>
<dbReference type="AlphaFoldDB" id="A0AA36IUZ7"/>
<comment type="caution">
    <text evidence="1">The sequence shown here is derived from an EMBL/GenBank/DDBJ whole genome shotgun (WGS) entry which is preliminary data.</text>
</comment>
<dbReference type="EMBL" id="CAUJNA010002857">
    <property type="protein sequence ID" value="CAJ1394458.1"/>
    <property type="molecule type" value="Genomic_DNA"/>
</dbReference>
<protein>
    <submittedName>
        <fullName evidence="1">Uncharacterized protein</fullName>
    </submittedName>
</protein>
<gene>
    <name evidence="1" type="ORF">EVOR1521_LOCUS19109</name>
</gene>
<reference evidence="1" key="1">
    <citation type="submission" date="2023-08" db="EMBL/GenBank/DDBJ databases">
        <authorList>
            <person name="Chen Y."/>
            <person name="Shah S."/>
            <person name="Dougan E. K."/>
            <person name="Thang M."/>
            <person name="Chan C."/>
        </authorList>
    </citation>
    <scope>NUCLEOTIDE SEQUENCE</scope>
</reference>
<evidence type="ECO:0000313" key="1">
    <source>
        <dbReference type="EMBL" id="CAJ1394458.1"/>
    </source>
</evidence>
<sequence length="684" mass="74556">MALLPETREIAKAILEADEPVNLKVAKLNSIWLQNNLASHEKMLPSKMMVHPHNRGGNLMNGHDMLAKGLSMMEQGVRVDLLESSAVCFALSRDLQKRQEQIDANSTLSDQFPGVMPRITGEERFLTVASHSTAFLKAVMQGLHAGSTDATKTVGHPVHRCCTEGWTWLVLSDLLEEAFPTLPLLYASALNASNTAQVESTEVEILATLSKHMQMGKTVEEAIAATKQGSPSCSDYIDVIAVFAKRFTGGQGMPLAQFLQAFSKVYGKSIMVGSDFMRTVTFTDFKIQGELMPLFRIACLACQIASPKIVDKIGRLVTKSDVEKLKGKAKLLDAEDVLRTAWSAMQVAGHVAEGQKRTAFGRCCLRVVLHMTQKEKQGRENKEWPSLQAIGAAFAEDMLGMAASSLSTTTQQASFDNLLDTTKTGVLLMQNPHLQVGSNYTNSEHGSKLFTLVSVADEMAKFEHKPYFGDVAVLDVAMDGPLQCWKKSKRDVPAGLSEAEARAVSVSNSSFVKASITLAEAQVKLYNAFVSDHDDVWSKIQVFAPPAVVVASVSIPARQLILTAYGQLVPVKENAPKGKGSYYVDQYLLQAPKAVADFDKIDGKTALVPFWYVRCTNEFSEVNMQLVHQVLDGMSVPSFRSMKDLSPGDTLCYASENLVLKQAQASSAPSLRPAKRIKAKGAAS</sequence>